<dbReference type="SUPFAM" id="SSF53474">
    <property type="entry name" value="alpha/beta-Hydrolases"/>
    <property type="match status" value="1"/>
</dbReference>
<name>A0A0R0CDY8_9GAMM</name>
<dbReference type="OrthoDB" id="9764953at2"/>
<dbReference type="RefSeq" id="WP_057660268.1">
    <property type="nucleotide sequence ID" value="NZ_LDJL01000017.1"/>
</dbReference>
<dbReference type="Proteomes" id="UP000052052">
    <property type="component" value="Unassembled WGS sequence"/>
</dbReference>
<evidence type="ECO:0000256" key="2">
    <source>
        <dbReference type="SAM" id="SignalP"/>
    </source>
</evidence>
<dbReference type="PANTHER" id="PTHR43037">
    <property type="entry name" value="UNNAMED PRODUCT-RELATED"/>
    <property type="match status" value="1"/>
</dbReference>
<dbReference type="InterPro" id="IPR029058">
    <property type="entry name" value="AB_hydrolase_fold"/>
</dbReference>
<organism evidence="4 5">
    <name type="scientific">Pseudoxanthomonas dokdonensis</name>
    <dbReference type="NCBI Taxonomy" id="344882"/>
    <lineage>
        <taxon>Bacteria</taxon>
        <taxon>Pseudomonadati</taxon>
        <taxon>Pseudomonadota</taxon>
        <taxon>Gammaproteobacteria</taxon>
        <taxon>Lysobacterales</taxon>
        <taxon>Lysobacteraceae</taxon>
        <taxon>Pseudoxanthomonas</taxon>
    </lineage>
</organism>
<gene>
    <name evidence="4" type="ORF">ABB29_14365</name>
</gene>
<dbReference type="AlphaFoldDB" id="A0A0R0CDY8"/>
<dbReference type="ESTHER" id="9gamm-a0a0r0cdy8">
    <property type="family name" value="5_AlphaBeta_hydrolase"/>
</dbReference>
<evidence type="ECO:0000259" key="3">
    <source>
        <dbReference type="Pfam" id="PF00326"/>
    </source>
</evidence>
<evidence type="ECO:0000256" key="1">
    <source>
        <dbReference type="ARBA" id="ARBA00022729"/>
    </source>
</evidence>
<evidence type="ECO:0000313" key="4">
    <source>
        <dbReference type="EMBL" id="KRG67964.1"/>
    </source>
</evidence>
<accession>A0A0R0CDY8</accession>
<sequence>MRIPRCLSPLFRFPPRLSILVLISLLAGCQSMPDTSSGTFVSRQIESGGKSYRYQVFVPAAALRHGRTPVVLFLHGSGERGSDGALQTQAGLGPYLRSHADSFPAIVVFPQSPLERSWDGDIAQMAFDTLDAATGEFNGDPQRTYLTGMSRGGYGTWQMALMQPRRFAALAPVCGGITQPNVDTPLVVDAVAASPDPFAAAAAGLKHIPTWIFHGGKDDVVPPQQSQRMYAAMQAAGADVHYTEWPQANHNSWDLTYADPQLWQWMWQQQRQP</sequence>
<proteinExistence type="predicted"/>
<dbReference type="Pfam" id="PF00326">
    <property type="entry name" value="Peptidase_S9"/>
    <property type="match status" value="1"/>
</dbReference>
<dbReference type="Gene3D" id="3.40.50.1820">
    <property type="entry name" value="alpha/beta hydrolase"/>
    <property type="match status" value="1"/>
</dbReference>
<feature type="signal peptide" evidence="2">
    <location>
        <begin position="1"/>
        <end position="27"/>
    </location>
</feature>
<dbReference type="InterPro" id="IPR050955">
    <property type="entry name" value="Plant_Biomass_Hydrol_Est"/>
</dbReference>
<feature type="domain" description="Peptidase S9 prolyl oligopeptidase catalytic" evidence="3">
    <location>
        <begin position="207"/>
        <end position="252"/>
    </location>
</feature>
<dbReference type="EMBL" id="LDJL01000017">
    <property type="protein sequence ID" value="KRG67964.1"/>
    <property type="molecule type" value="Genomic_DNA"/>
</dbReference>
<dbReference type="PATRIC" id="fig|344882.3.peg.1259"/>
<keyword evidence="1 2" id="KW-0732">Signal</keyword>
<dbReference type="PROSITE" id="PS51257">
    <property type="entry name" value="PROKAR_LIPOPROTEIN"/>
    <property type="match status" value="1"/>
</dbReference>
<dbReference type="InterPro" id="IPR001375">
    <property type="entry name" value="Peptidase_S9_cat"/>
</dbReference>
<reference evidence="4 5" key="1">
    <citation type="submission" date="2015-05" db="EMBL/GenBank/DDBJ databases">
        <title>Genome sequencing and analysis of members of genus Stenotrophomonas.</title>
        <authorList>
            <person name="Patil P.P."/>
            <person name="Midha S."/>
            <person name="Patil P.B."/>
        </authorList>
    </citation>
    <scope>NUCLEOTIDE SEQUENCE [LARGE SCALE GENOMIC DNA]</scope>
    <source>
        <strain evidence="4 5">DSM 21858</strain>
    </source>
</reference>
<protein>
    <submittedName>
        <fullName evidence="4">Phospholipase</fullName>
    </submittedName>
</protein>
<dbReference type="PANTHER" id="PTHR43037:SF1">
    <property type="entry name" value="BLL1128 PROTEIN"/>
    <property type="match status" value="1"/>
</dbReference>
<evidence type="ECO:0000313" key="5">
    <source>
        <dbReference type="Proteomes" id="UP000052052"/>
    </source>
</evidence>
<comment type="caution">
    <text evidence="4">The sequence shown here is derived from an EMBL/GenBank/DDBJ whole genome shotgun (WGS) entry which is preliminary data.</text>
</comment>
<keyword evidence="5" id="KW-1185">Reference proteome</keyword>
<dbReference type="STRING" id="344882.ABB29_14365"/>
<feature type="chain" id="PRO_5006393890" evidence="2">
    <location>
        <begin position="28"/>
        <end position="273"/>
    </location>
</feature>